<dbReference type="PANTHER" id="PTHR30518">
    <property type="entry name" value="ENDOLYTIC MUREIN TRANSGLYCOSYLASE"/>
    <property type="match status" value="1"/>
</dbReference>
<dbReference type="CDD" id="cd08010">
    <property type="entry name" value="MltG_like"/>
    <property type="match status" value="1"/>
</dbReference>
<keyword evidence="3 7" id="KW-1133">Transmembrane helix</keyword>
<reference evidence="8 9" key="1">
    <citation type="submission" date="2023-09" db="EMBL/GenBank/DDBJ databases">
        <authorList>
            <person name="Rey-Velasco X."/>
        </authorList>
    </citation>
    <scope>NUCLEOTIDE SEQUENCE [LARGE SCALE GENOMIC DNA]</scope>
    <source>
        <strain evidence="8 9">W311</strain>
    </source>
</reference>
<proteinExistence type="inferred from homology"/>
<evidence type="ECO:0000256" key="2">
    <source>
        <dbReference type="ARBA" id="ARBA00022692"/>
    </source>
</evidence>
<dbReference type="RefSeq" id="WP_313912896.1">
    <property type="nucleotide sequence ID" value="NZ_CP135076.1"/>
</dbReference>
<dbReference type="PANTHER" id="PTHR30518:SF2">
    <property type="entry name" value="ENDOLYTIC MUREIN TRANSGLYCOSYLASE"/>
    <property type="match status" value="1"/>
</dbReference>
<comment type="function">
    <text evidence="7">Functions as a peptidoglycan terminase that cleaves nascent peptidoglycan strands endolytically to terminate their elongation.</text>
</comment>
<keyword evidence="1 7" id="KW-1003">Cell membrane</keyword>
<dbReference type="Pfam" id="PF02618">
    <property type="entry name" value="YceG"/>
    <property type="match status" value="1"/>
</dbReference>
<feature type="site" description="Important for catalytic activity" evidence="7">
    <location>
        <position position="198"/>
    </location>
</feature>
<dbReference type="EC" id="4.2.2.29" evidence="7"/>
<dbReference type="Gene3D" id="3.30.160.60">
    <property type="entry name" value="Classic Zinc Finger"/>
    <property type="match status" value="1"/>
</dbReference>
<keyword evidence="9" id="KW-1185">Reference proteome</keyword>
<dbReference type="Proteomes" id="UP001302249">
    <property type="component" value="Chromosome"/>
</dbReference>
<evidence type="ECO:0000256" key="1">
    <source>
        <dbReference type="ARBA" id="ARBA00022475"/>
    </source>
</evidence>
<evidence type="ECO:0000313" key="9">
    <source>
        <dbReference type="Proteomes" id="UP001302249"/>
    </source>
</evidence>
<accession>A0ABZ0B7X4</accession>
<organism evidence="8 9">
    <name type="scientific">Stakelama saccharophila</name>
    <dbReference type="NCBI Taxonomy" id="3075605"/>
    <lineage>
        <taxon>Bacteria</taxon>
        <taxon>Pseudomonadati</taxon>
        <taxon>Pseudomonadota</taxon>
        <taxon>Alphaproteobacteria</taxon>
        <taxon>Sphingomonadales</taxon>
        <taxon>Sphingomonadaceae</taxon>
        <taxon>Stakelama</taxon>
    </lineage>
</organism>
<dbReference type="EMBL" id="CP135076">
    <property type="protein sequence ID" value="WNO52449.1"/>
    <property type="molecule type" value="Genomic_DNA"/>
</dbReference>
<evidence type="ECO:0000256" key="3">
    <source>
        <dbReference type="ARBA" id="ARBA00022989"/>
    </source>
</evidence>
<dbReference type="Gene3D" id="3.30.1490.480">
    <property type="entry name" value="Endolytic murein transglycosylase"/>
    <property type="match status" value="1"/>
</dbReference>
<keyword evidence="7" id="KW-0997">Cell inner membrane</keyword>
<dbReference type="HAMAP" id="MF_02065">
    <property type="entry name" value="MltG"/>
    <property type="match status" value="1"/>
</dbReference>
<sequence length="322" mass="34924">MRKLGCFGIVIALTAVAALFFVVQSWNGAGPAPKAVTVVVPRGATLTDAAERLEDAGAIPSARRFLLLAKVFGSGEPIRAGEYLLPARASQSKILGMMESGDTLQRFVTIPEGLPSIMVYETLMATPELSGKVAVPEEGTVLPDSYSYQRGDTRAAILARMQRAMRDYLARAWAKRAADIAVETPREALILASIVEKETAKPQERRMVAAVYSNRLEKGMLLQADPTVIYPITRGKPLGRRIRQSELTAKNGYNTYAEAGLPAGPIANPGRASIDAVLHPAQSDALYFVADGTGGHVFSDTLEEHNANVRKWYAIRRKRGEM</sequence>
<dbReference type="InterPro" id="IPR003770">
    <property type="entry name" value="MLTG-like"/>
</dbReference>
<name>A0ABZ0B7X4_9SPHN</name>
<evidence type="ECO:0000256" key="7">
    <source>
        <dbReference type="HAMAP-Rule" id="MF_02065"/>
    </source>
</evidence>
<evidence type="ECO:0000256" key="4">
    <source>
        <dbReference type="ARBA" id="ARBA00023136"/>
    </source>
</evidence>
<keyword evidence="5 7" id="KW-0456">Lyase</keyword>
<comment type="catalytic activity">
    <reaction evidence="7">
        <text>a peptidoglycan chain = a peptidoglycan chain with N-acetyl-1,6-anhydromuramyl-[peptide] at the reducing end + a peptidoglycan chain with N-acetylglucosamine at the non-reducing end.</text>
        <dbReference type="EC" id="4.2.2.29"/>
    </reaction>
</comment>
<keyword evidence="6 7" id="KW-0961">Cell wall biogenesis/degradation</keyword>
<keyword evidence="2 7" id="KW-0812">Transmembrane</keyword>
<evidence type="ECO:0000313" key="8">
    <source>
        <dbReference type="EMBL" id="WNO52449.1"/>
    </source>
</evidence>
<gene>
    <name evidence="7 8" type="primary">mltG</name>
    <name evidence="8" type="ORF">RPR59_08135</name>
</gene>
<evidence type="ECO:0000256" key="6">
    <source>
        <dbReference type="ARBA" id="ARBA00023316"/>
    </source>
</evidence>
<keyword evidence="4 7" id="KW-0472">Membrane</keyword>
<protein>
    <recommendedName>
        <fullName evidence="7">Endolytic murein transglycosylase</fullName>
        <ecNumber evidence="7">4.2.2.29</ecNumber>
    </recommendedName>
    <alternativeName>
        <fullName evidence="7">Peptidoglycan lytic transglycosylase</fullName>
    </alternativeName>
    <alternativeName>
        <fullName evidence="7">Peptidoglycan polymerization terminase</fullName>
    </alternativeName>
</protein>
<evidence type="ECO:0000256" key="5">
    <source>
        <dbReference type="ARBA" id="ARBA00023239"/>
    </source>
</evidence>
<comment type="similarity">
    <text evidence="7">Belongs to the transglycosylase MltG family.</text>
</comment>
<dbReference type="NCBIfam" id="TIGR00247">
    <property type="entry name" value="endolytic transglycosylase MltG"/>
    <property type="match status" value="1"/>
</dbReference>